<dbReference type="PANTHER" id="PTHR24391:SF28">
    <property type="entry name" value="ZINC FINGER E-BOX-BINDING HOMEOBOX 2"/>
    <property type="match status" value="1"/>
</dbReference>
<dbReference type="GO" id="GO:0000122">
    <property type="term" value="P:negative regulation of transcription by RNA polymerase II"/>
    <property type="evidence" value="ECO:0007669"/>
    <property type="project" value="UniProtKB-ARBA"/>
</dbReference>
<feature type="domain" description="C2H2-type" evidence="11">
    <location>
        <begin position="89"/>
        <end position="116"/>
    </location>
</feature>
<dbReference type="GeneTree" id="ENSGT00950000183208"/>
<dbReference type="PROSITE" id="PS50157">
    <property type="entry name" value="ZINC_FINGER_C2H2_2"/>
    <property type="match status" value="3"/>
</dbReference>
<evidence type="ECO:0000256" key="4">
    <source>
        <dbReference type="ARBA" id="ARBA00022771"/>
    </source>
</evidence>
<feature type="compositionally biased region" description="Basic and acidic residues" evidence="10">
    <location>
        <begin position="265"/>
        <end position="277"/>
    </location>
</feature>
<feature type="region of interest" description="Disordered" evidence="10">
    <location>
        <begin position="29"/>
        <end position="77"/>
    </location>
</feature>
<dbReference type="Pfam" id="PF00096">
    <property type="entry name" value="zf-C2H2"/>
    <property type="match status" value="2"/>
</dbReference>
<dbReference type="InterPro" id="IPR013087">
    <property type="entry name" value="Znf_C2H2_type"/>
</dbReference>
<feature type="region of interest" description="Disordered" evidence="10">
    <location>
        <begin position="213"/>
        <end position="249"/>
    </location>
</feature>
<name>A0A8C7HMB6_ONCKI</name>
<feature type="domain" description="C2H2-type" evidence="11">
    <location>
        <begin position="145"/>
        <end position="175"/>
    </location>
</feature>
<dbReference type="PROSITE" id="PS00028">
    <property type="entry name" value="ZINC_FINGER_C2H2_1"/>
    <property type="match status" value="2"/>
</dbReference>
<dbReference type="InterPro" id="IPR051574">
    <property type="entry name" value="ZnF_E-box_Homeobox"/>
</dbReference>
<organism evidence="12 13">
    <name type="scientific">Oncorhynchus kisutch</name>
    <name type="common">Coho salmon</name>
    <name type="synonym">Salmo kisutch</name>
    <dbReference type="NCBI Taxonomy" id="8019"/>
    <lineage>
        <taxon>Eukaryota</taxon>
        <taxon>Metazoa</taxon>
        <taxon>Chordata</taxon>
        <taxon>Craniata</taxon>
        <taxon>Vertebrata</taxon>
        <taxon>Euteleostomi</taxon>
        <taxon>Actinopterygii</taxon>
        <taxon>Neopterygii</taxon>
        <taxon>Teleostei</taxon>
        <taxon>Protacanthopterygii</taxon>
        <taxon>Salmoniformes</taxon>
        <taxon>Salmonidae</taxon>
        <taxon>Salmoninae</taxon>
        <taxon>Oncorhynchus</taxon>
    </lineage>
</organism>
<feature type="region of interest" description="Disordered" evidence="10">
    <location>
        <begin position="174"/>
        <end position="201"/>
    </location>
</feature>
<keyword evidence="13" id="KW-1185">Reference proteome</keyword>
<feature type="compositionally biased region" description="Polar residues" evidence="10">
    <location>
        <begin position="29"/>
        <end position="51"/>
    </location>
</feature>
<reference evidence="12" key="1">
    <citation type="submission" date="2025-08" db="UniProtKB">
        <authorList>
            <consortium name="Ensembl"/>
        </authorList>
    </citation>
    <scope>IDENTIFICATION</scope>
</reference>
<keyword evidence="7" id="KW-0371">Homeobox</keyword>
<evidence type="ECO:0000256" key="10">
    <source>
        <dbReference type="SAM" id="MobiDB-lite"/>
    </source>
</evidence>
<accession>A0A8C7HMB6</accession>
<evidence type="ECO:0000256" key="3">
    <source>
        <dbReference type="ARBA" id="ARBA00022737"/>
    </source>
</evidence>
<keyword evidence="3" id="KW-0677">Repeat</keyword>
<sequence length="321" mass="35519">MSSLLPIGPLPSSEIDSPLCLDLSSTTLTPHWSRTIPQGRTAGSGSSQNDQPLDLSLPKPQEGKVLEDSMPSNEHPWRKRLKKTDDGLYACDICDKTFQKSSSLLRHKYEHTGKRPHECQICRKAFKHKHHLMEHSRLHSGEKPYECDKCGKRFSHSGSYSQHMNHRYTYCSRDQEQEGVEEPPLTPGGSTDLGHVSGGTPFSMEYTPMFLSDASLDGGIGGSAHEEEDETDKTKGGHMKEACTLSGSGSGEGLGLELCSSPVGNERDRPHVNRDNGEGENSGLQTYRLENNDHWDRDALEQNGDQNTDTYELSPEAPLSQ</sequence>
<keyword evidence="2" id="KW-0479">Metal-binding</keyword>
<keyword evidence="4 9" id="KW-0863">Zinc-finger</keyword>
<protein>
    <recommendedName>
        <fullName evidence="11">C2H2-type domain-containing protein</fullName>
    </recommendedName>
</protein>
<keyword evidence="5" id="KW-0862">Zinc</keyword>
<keyword evidence="8" id="KW-0539">Nucleus</keyword>
<evidence type="ECO:0000256" key="7">
    <source>
        <dbReference type="ARBA" id="ARBA00023155"/>
    </source>
</evidence>
<dbReference type="FunFam" id="3.30.160.60:FF:000013">
    <property type="entry name" value="Putative zinc finger E-box-binding homeobox 2"/>
    <property type="match status" value="1"/>
</dbReference>
<dbReference type="FunFam" id="3.30.160.60:FF:000744">
    <property type="entry name" value="zinc finger E-box-binding homeobox 1"/>
    <property type="match status" value="1"/>
</dbReference>
<evidence type="ECO:0000256" key="8">
    <source>
        <dbReference type="ARBA" id="ARBA00023242"/>
    </source>
</evidence>
<evidence type="ECO:0000256" key="6">
    <source>
        <dbReference type="ARBA" id="ARBA00023125"/>
    </source>
</evidence>
<feature type="region of interest" description="Disordered" evidence="10">
    <location>
        <begin position="261"/>
        <end position="321"/>
    </location>
</feature>
<feature type="domain" description="C2H2-type" evidence="11">
    <location>
        <begin position="117"/>
        <end position="144"/>
    </location>
</feature>
<reference evidence="12" key="2">
    <citation type="submission" date="2025-09" db="UniProtKB">
        <authorList>
            <consortium name="Ensembl"/>
        </authorList>
    </citation>
    <scope>IDENTIFICATION</scope>
</reference>
<dbReference type="SUPFAM" id="SSF57667">
    <property type="entry name" value="beta-beta-alpha zinc fingers"/>
    <property type="match status" value="2"/>
</dbReference>
<dbReference type="GO" id="GO:0008270">
    <property type="term" value="F:zinc ion binding"/>
    <property type="evidence" value="ECO:0007669"/>
    <property type="project" value="UniProtKB-KW"/>
</dbReference>
<evidence type="ECO:0000256" key="9">
    <source>
        <dbReference type="PROSITE-ProRule" id="PRU00042"/>
    </source>
</evidence>
<comment type="subcellular location">
    <subcellularLocation>
        <location evidence="1">Nucleus</location>
    </subcellularLocation>
</comment>
<dbReference type="InterPro" id="IPR036236">
    <property type="entry name" value="Znf_C2H2_sf"/>
</dbReference>
<evidence type="ECO:0000313" key="13">
    <source>
        <dbReference type="Proteomes" id="UP000694557"/>
    </source>
</evidence>
<evidence type="ECO:0000313" key="12">
    <source>
        <dbReference type="Ensembl" id="ENSOKIP00005059977.1"/>
    </source>
</evidence>
<evidence type="ECO:0000256" key="2">
    <source>
        <dbReference type="ARBA" id="ARBA00022723"/>
    </source>
</evidence>
<evidence type="ECO:0000256" key="5">
    <source>
        <dbReference type="ARBA" id="ARBA00022833"/>
    </source>
</evidence>
<evidence type="ECO:0000256" key="1">
    <source>
        <dbReference type="ARBA" id="ARBA00004123"/>
    </source>
</evidence>
<feature type="compositionally biased region" description="Basic and acidic residues" evidence="10">
    <location>
        <begin position="290"/>
        <end position="300"/>
    </location>
</feature>
<keyword evidence="6" id="KW-0238">DNA-binding</keyword>
<feature type="compositionally biased region" description="Basic and acidic residues" evidence="10">
    <location>
        <begin position="232"/>
        <end position="241"/>
    </location>
</feature>
<dbReference type="Gene3D" id="3.30.160.60">
    <property type="entry name" value="Classic Zinc Finger"/>
    <property type="match status" value="3"/>
</dbReference>
<dbReference type="GO" id="GO:0000978">
    <property type="term" value="F:RNA polymerase II cis-regulatory region sequence-specific DNA binding"/>
    <property type="evidence" value="ECO:0007669"/>
    <property type="project" value="TreeGrafter"/>
</dbReference>
<dbReference type="PANTHER" id="PTHR24391">
    <property type="entry name" value="HISTONE H4 TRANSCRIPTION FACTOR-RELATED"/>
    <property type="match status" value="1"/>
</dbReference>
<dbReference type="GO" id="GO:0000981">
    <property type="term" value="F:DNA-binding transcription factor activity, RNA polymerase II-specific"/>
    <property type="evidence" value="ECO:0007669"/>
    <property type="project" value="TreeGrafter"/>
</dbReference>
<evidence type="ECO:0000259" key="11">
    <source>
        <dbReference type="PROSITE" id="PS50157"/>
    </source>
</evidence>
<dbReference type="AlphaFoldDB" id="A0A8C7HMB6"/>
<dbReference type="FunFam" id="3.30.160.60:FF:000045">
    <property type="entry name" value="ZFP69 zinc finger protein B"/>
    <property type="match status" value="1"/>
</dbReference>
<dbReference type="GO" id="GO:0005634">
    <property type="term" value="C:nucleus"/>
    <property type="evidence" value="ECO:0007669"/>
    <property type="project" value="UniProtKB-SubCell"/>
</dbReference>
<dbReference type="SMART" id="SM00355">
    <property type="entry name" value="ZnF_C2H2"/>
    <property type="match status" value="3"/>
</dbReference>
<dbReference type="Proteomes" id="UP000694557">
    <property type="component" value="Unassembled WGS sequence"/>
</dbReference>
<dbReference type="Ensembl" id="ENSOKIT00005063760.1">
    <property type="protein sequence ID" value="ENSOKIP00005059977.1"/>
    <property type="gene ID" value="ENSOKIG00005025741.1"/>
</dbReference>
<proteinExistence type="predicted"/>